<organism evidence="2 3">
    <name type="scientific">Ramlibacter tataouinensis</name>
    <dbReference type="NCBI Taxonomy" id="94132"/>
    <lineage>
        <taxon>Bacteria</taxon>
        <taxon>Pseudomonadati</taxon>
        <taxon>Pseudomonadota</taxon>
        <taxon>Betaproteobacteria</taxon>
        <taxon>Burkholderiales</taxon>
        <taxon>Comamonadaceae</taxon>
        <taxon>Ramlibacter</taxon>
    </lineage>
</organism>
<evidence type="ECO:0000313" key="2">
    <source>
        <dbReference type="EMBL" id="AMO22575.1"/>
    </source>
</evidence>
<name>A0A127JRN3_9BURK</name>
<reference evidence="2 3" key="1">
    <citation type="journal article" date="2014" name="Int. J. Syst. Evol. Microbiol.">
        <title>Ramlibacter solisilvae sp. nov., isolated from forest soil, and emended description of the genus Ramlibacter.</title>
        <authorList>
            <person name="Lee H.J."/>
            <person name="Lee S.H."/>
            <person name="Lee S.S."/>
            <person name="Lee J.S."/>
            <person name="Kim Y."/>
            <person name="Kim S.C."/>
            <person name="Jeon C.O."/>
        </authorList>
    </citation>
    <scope>NUCLEOTIDE SEQUENCE [LARGE SCALE GENOMIC DNA]</scope>
    <source>
        <strain evidence="2 3">5-10</strain>
    </source>
</reference>
<protein>
    <submittedName>
        <fullName evidence="2">Uncharacterized protein</fullName>
    </submittedName>
</protein>
<dbReference type="Proteomes" id="UP000070433">
    <property type="component" value="Chromosome"/>
</dbReference>
<evidence type="ECO:0000313" key="3">
    <source>
        <dbReference type="Proteomes" id="UP000070433"/>
    </source>
</evidence>
<accession>A0A127JRN3</accession>
<dbReference type="EMBL" id="CP010951">
    <property type="protein sequence ID" value="AMO22575.1"/>
    <property type="molecule type" value="Genomic_DNA"/>
</dbReference>
<feature type="region of interest" description="Disordered" evidence="1">
    <location>
        <begin position="295"/>
        <end position="318"/>
    </location>
</feature>
<sequence>MLEACLIPRDARPGWNVCAFAEADAWWINGANVRVLPDGNLRVAAGVPTEKALRLDLAEVDRPIAVATPLSPDFEPHWRFDPLSPPSIEAVLLQFETWLWQARAQFVLGAMIAENIDQMRGAVYHVSHQGHLLAVVDLSQNKAAFLPRVHPETLWEASWQRRPPAANALPASFVNTTPAVLAWTYARHTGRSLIPARYQQLTLYYRGAPRVPLRLLRDSHLLILSELSAGPASLDELERRTTLPRLRLENDLACLYYAGAITSRQRNAGNPGQDFKRETAIAQVSEFDAEALWGTTKPPPQDVISTAPVMLDPGAHKS</sequence>
<gene>
    <name evidence="2" type="ORF">UC35_06350</name>
</gene>
<dbReference type="AlphaFoldDB" id="A0A127JRN3"/>
<evidence type="ECO:0000256" key="1">
    <source>
        <dbReference type="SAM" id="MobiDB-lite"/>
    </source>
</evidence>
<proteinExistence type="predicted"/>
<keyword evidence="3" id="KW-1185">Reference proteome</keyword>